<comment type="caution">
    <text evidence="2">The sequence shown here is derived from an EMBL/GenBank/DDBJ whole genome shotgun (WGS) entry which is preliminary data.</text>
</comment>
<name>A0A3D8QNZ0_9HELO</name>
<dbReference type="InterPro" id="IPR010730">
    <property type="entry name" value="HET"/>
</dbReference>
<dbReference type="PANTHER" id="PTHR24148:SF64">
    <property type="entry name" value="HETEROKARYON INCOMPATIBILITY DOMAIN-CONTAINING PROTEIN"/>
    <property type="match status" value="1"/>
</dbReference>
<dbReference type="Proteomes" id="UP000256645">
    <property type="component" value="Unassembled WGS sequence"/>
</dbReference>
<sequence>MRSWFPPNWKAKIWINSICINQSNDDEKSQQVAMMAQIYTKAYITIAWVGEESIECAPDTSLPYTDLAISFLLEFATEIRSRQDEGIDIHECKCFRDLLGSGSDRNSFWEGGPTTLKPTVMGLSHIFRNRWWGRVWVLQEIAFARLPILKFTPEMMPYHIIRGYAQARKNSSFRTPNWKALDLLSITKVTGATDPRDKIFGILGFFGSPDTDPENILPVPDYSRTTAEVYSDVARAIIFKTRSLEVMSDCYGNLETIPGLPSWAPSWHHRTWLYFPARLFKASNTSSVIYKDDEDRNFLTIKEKRIDSLKAVAPCPKLISYTNTQYILLWRQWVHLALSLQSYPTGEDLHKALLYTLCFGCSSNITRLSESQLEAGFQFWLRILTSASASATSNYNNTLDTPISDSITNSALDTEADANVIFSEDSPAFSYCYRIQDTSKVRLLATTTKSFLALVPIISKPNDEIVIFSRGSIPYVVRPIVGGSDYQSTAGAKNGHSKKPPFTLVGPCYVHGIMDGEAVPKEEEKQGKGVGLCDSLEWFTLR</sequence>
<accession>A0A3D8QNZ0</accession>
<dbReference type="Pfam" id="PF26639">
    <property type="entry name" value="Het-6_barrel"/>
    <property type="match status" value="1"/>
</dbReference>
<dbReference type="PANTHER" id="PTHR24148">
    <property type="entry name" value="ANKYRIN REPEAT DOMAIN-CONTAINING PROTEIN 39 HOMOLOG-RELATED"/>
    <property type="match status" value="1"/>
</dbReference>
<protein>
    <recommendedName>
        <fullName evidence="1">Heterokaryon incompatibility domain-containing protein</fullName>
    </recommendedName>
</protein>
<gene>
    <name evidence="2" type="ORF">BP6252_10986</name>
</gene>
<evidence type="ECO:0000313" key="3">
    <source>
        <dbReference type="Proteomes" id="UP000256645"/>
    </source>
</evidence>
<dbReference type="OrthoDB" id="194358at2759"/>
<keyword evidence="3" id="KW-1185">Reference proteome</keyword>
<organism evidence="2 3">
    <name type="scientific">Coleophoma cylindrospora</name>
    <dbReference type="NCBI Taxonomy" id="1849047"/>
    <lineage>
        <taxon>Eukaryota</taxon>
        <taxon>Fungi</taxon>
        <taxon>Dikarya</taxon>
        <taxon>Ascomycota</taxon>
        <taxon>Pezizomycotina</taxon>
        <taxon>Leotiomycetes</taxon>
        <taxon>Helotiales</taxon>
        <taxon>Dermateaceae</taxon>
        <taxon>Coleophoma</taxon>
    </lineage>
</organism>
<dbReference type="AlphaFoldDB" id="A0A3D8QNZ0"/>
<dbReference type="Pfam" id="PF06985">
    <property type="entry name" value="HET"/>
    <property type="match status" value="1"/>
</dbReference>
<dbReference type="EMBL" id="PDLM01000013">
    <property type="protein sequence ID" value="RDW63441.1"/>
    <property type="molecule type" value="Genomic_DNA"/>
</dbReference>
<dbReference type="InterPro" id="IPR052895">
    <property type="entry name" value="HetReg/Transcr_Mod"/>
</dbReference>
<proteinExistence type="predicted"/>
<evidence type="ECO:0000259" key="1">
    <source>
        <dbReference type="Pfam" id="PF06985"/>
    </source>
</evidence>
<evidence type="ECO:0000313" key="2">
    <source>
        <dbReference type="EMBL" id="RDW63441.1"/>
    </source>
</evidence>
<reference evidence="2 3" key="1">
    <citation type="journal article" date="2018" name="IMA Fungus">
        <title>IMA Genome-F 9: Draft genome sequence of Annulohypoxylon stygium, Aspergillus mulundensis, Berkeleyomyces basicola (syn. Thielaviopsis basicola), Ceratocystis smalleyi, two Cercospora beticola strains, Coleophoma cylindrospora, Fusarium fracticaudum, Phialophora cf. hyalina, and Morchella septimelata.</title>
        <authorList>
            <person name="Wingfield B.D."/>
            <person name="Bills G.F."/>
            <person name="Dong Y."/>
            <person name="Huang W."/>
            <person name="Nel W.J."/>
            <person name="Swalarsk-Parry B.S."/>
            <person name="Vaghefi N."/>
            <person name="Wilken P.M."/>
            <person name="An Z."/>
            <person name="de Beer Z.W."/>
            <person name="De Vos L."/>
            <person name="Chen L."/>
            <person name="Duong T.A."/>
            <person name="Gao Y."/>
            <person name="Hammerbacher A."/>
            <person name="Kikkert J.R."/>
            <person name="Li Y."/>
            <person name="Li H."/>
            <person name="Li K."/>
            <person name="Li Q."/>
            <person name="Liu X."/>
            <person name="Ma X."/>
            <person name="Naidoo K."/>
            <person name="Pethybridge S.J."/>
            <person name="Sun J."/>
            <person name="Steenkamp E.T."/>
            <person name="van der Nest M.A."/>
            <person name="van Wyk S."/>
            <person name="Wingfield M.J."/>
            <person name="Xiong C."/>
            <person name="Yue Q."/>
            <person name="Zhang X."/>
        </authorList>
    </citation>
    <scope>NUCLEOTIDE SEQUENCE [LARGE SCALE GENOMIC DNA]</scope>
    <source>
        <strain evidence="2 3">BP6252</strain>
    </source>
</reference>
<feature type="domain" description="Heterokaryon incompatibility" evidence="1">
    <location>
        <begin position="13"/>
        <end position="140"/>
    </location>
</feature>